<protein>
    <recommendedName>
        <fullName evidence="4">DUF3558 domain-containing protein</fullName>
    </recommendedName>
</protein>
<dbReference type="Proteomes" id="UP000030848">
    <property type="component" value="Unassembled WGS sequence"/>
</dbReference>
<feature type="region of interest" description="Disordered" evidence="1">
    <location>
        <begin position="33"/>
        <end position="64"/>
    </location>
</feature>
<dbReference type="EMBL" id="JRZE01000005">
    <property type="protein sequence ID" value="KHF43669.1"/>
    <property type="molecule type" value="Genomic_DNA"/>
</dbReference>
<dbReference type="InterPro" id="IPR024520">
    <property type="entry name" value="DUF3558"/>
</dbReference>
<gene>
    <name evidence="2" type="ORF">MINT15_23940</name>
</gene>
<name>A0A837D774_9PSEU</name>
<evidence type="ECO:0000313" key="2">
    <source>
        <dbReference type="EMBL" id="KHF43669.1"/>
    </source>
</evidence>
<accession>A0A837D774</accession>
<feature type="compositionally biased region" description="Polar residues" evidence="1">
    <location>
        <begin position="52"/>
        <end position="61"/>
    </location>
</feature>
<evidence type="ECO:0000256" key="1">
    <source>
        <dbReference type="SAM" id="MobiDB-lite"/>
    </source>
</evidence>
<proteinExistence type="predicted"/>
<evidence type="ECO:0008006" key="4">
    <source>
        <dbReference type="Google" id="ProtNLM"/>
    </source>
</evidence>
<dbReference type="Pfam" id="PF12079">
    <property type="entry name" value="DUF3558"/>
    <property type="match status" value="1"/>
</dbReference>
<evidence type="ECO:0000313" key="3">
    <source>
        <dbReference type="Proteomes" id="UP000030848"/>
    </source>
</evidence>
<comment type="caution">
    <text evidence="2">The sequence shown here is derived from an EMBL/GenBank/DDBJ whole genome shotgun (WGS) entry which is preliminary data.</text>
</comment>
<dbReference type="PROSITE" id="PS51257">
    <property type="entry name" value="PROKAR_LIPOPROTEIN"/>
    <property type="match status" value="1"/>
</dbReference>
<dbReference type="AlphaFoldDB" id="A0A837D774"/>
<reference evidence="2 3" key="1">
    <citation type="submission" date="2014-10" db="EMBL/GenBank/DDBJ databases">
        <title>Genome sequence of Micropolyspora internatus JCM3315.</title>
        <authorList>
            <person name="Shin S.-K."/>
            <person name="Yi H."/>
        </authorList>
    </citation>
    <scope>NUCLEOTIDE SEQUENCE [LARGE SCALE GENOMIC DNA]</scope>
    <source>
        <strain evidence="2 3">JCM 3315</strain>
    </source>
</reference>
<sequence length="199" mass="20349">MRMTRWERRAALLVGVLGLGVAAVGCGAPERQAGTMLGPEGTVEADTESGPAATTPSSGRQAASELDPCALLDPQERSRAGLTSVGEPGTVAGSPVCDYVEPGAFGLTVTLDGNTALAELRTRTPAAEEVRVGAMPALLVADREADDGTCSVLLEAGETGTRAGVRTVHVDVTMADFHDTAQACERATTVAEAIEAELT</sequence>
<organism evidence="2 3">
    <name type="scientific">Saccharomonospora viridis</name>
    <dbReference type="NCBI Taxonomy" id="1852"/>
    <lineage>
        <taxon>Bacteria</taxon>
        <taxon>Bacillati</taxon>
        <taxon>Actinomycetota</taxon>
        <taxon>Actinomycetes</taxon>
        <taxon>Pseudonocardiales</taxon>
        <taxon>Pseudonocardiaceae</taxon>
        <taxon>Saccharomonospora</taxon>
    </lineage>
</organism>